<dbReference type="SMART" id="SM00382">
    <property type="entry name" value="AAA"/>
    <property type="match status" value="1"/>
</dbReference>
<sequence length="336" mass="36070">MSSPEGVYEAICEATSGVVVGNEDILEGLTIALLTDGHVLLEGVPGVAKTTIANAFAQATGLSYSRVQMTPDIVPADIVGTNVYRQATGEFQLRKGPVFANLVVADEINRATPKTQSALLEAMEESTVTIDGETLSLPAPFMVIATQNPIEMEGVFELPEAQRDRFQFKYTVDIPDRAEEREVLNRFDSAPALDAETVSQVVDSDELAAAQDVVTDVFVAEPVKEYILDLVAATREAATLQYGGSPRATLAFLRGSKARAAIRGRSYVIPDDVKALTEPVFVHRVIRTTDAELADQSVTAIIEEIVDGVMPPSADLEFDANSQPQAPDGGSELDEE</sequence>
<dbReference type="InterPro" id="IPR011703">
    <property type="entry name" value="ATPase_AAA-3"/>
</dbReference>
<dbReference type="InterPro" id="IPR050764">
    <property type="entry name" value="CbbQ/NirQ/NorQ/GpvN"/>
</dbReference>
<comment type="caution">
    <text evidence="5">The sequence shown here is derived from an EMBL/GenBank/DDBJ whole genome shotgun (WGS) entry which is preliminary data.</text>
</comment>
<reference evidence="5 6" key="1">
    <citation type="submission" date="2017-04" db="EMBL/GenBank/DDBJ databases">
        <title>MLSA of the genus Halorubrum.</title>
        <authorList>
            <person name="De La Haba R."/>
            <person name="Sanchez-Porro C."/>
            <person name="Infante-Dominguez C."/>
            <person name="Ventosa A."/>
        </authorList>
    </citation>
    <scope>NUCLEOTIDE SEQUENCE [LARGE SCALE GENOMIC DNA]</scope>
    <source>
        <strain evidence="5 6">DSM 17463</strain>
    </source>
</reference>
<dbReference type="InterPro" id="IPR027417">
    <property type="entry name" value="P-loop_NTPase"/>
</dbReference>
<evidence type="ECO:0000256" key="3">
    <source>
        <dbReference type="SAM" id="MobiDB-lite"/>
    </source>
</evidence>
<dbReference type="Pfam" id="PF07726">
    <property type="entry name" value="AAA_3"/>
    <property type="match status" value="1"/>
</dbReference>
<proteinExistence type="predicted"/>
<dbReference type="PANTHER" id="PTHR42759">
    <property type="entry name" value="MOXR FAMILY PROTEIN"/>
    <property type="match status" value="1"/>
</dbReference>
<dbReference type="PANTHER" id="PTHR42759:SF1">
    <property type="entry name" value="MAGNESIUM-CHELATASE SUBUNIT CHLD"/>
    <property type="match status" value="1"/>
</dbReference>
<organism evidence="5 6">
    <name type="scientific">Halorubrum ezzemoulense DSM 17463</name>
    <dbReference type="NCBI Taxonomy" id="1121945"/>
    <lineage>
        <taxon>Archaea</taxon>
        <taxon>Methanobacteriati</taxon>
        <taxon>Methanobacteriota</taxon>
        <taxon>Stenosarchaea group</taxon>
        <taxon>Halobacteria</taxon>
        <taxon>Halobacteriales</taxon>
        <taxon>Haloferacaceae</taxon>
        <taxon>Halorubrum</taxon>
    </lineage>
</organism>
<dbReference type="STRING" id="1121945.GCA_000421805_03180"/>
<evidence type="ECO:0000259" key="4">
    <source>
        <dbReference type="SMART" id="SM00382"/>
    </source>
</evidence>
<keyword evidence="2" id="KW-0067">ATP-binding</keyword>
<dbReference type="Pfam" id="PF17863">
    <property type="entry name" value="AAA_lid_2"/>
    <property type="match status" value="1"/>
</dbReference>
<dbReference type="Proteomes" id="UP000193587">
    <property type="component" value="Unassembled WGS sequence"/>
</dbReference>
<dbReference type="Gene3D" id="1.10.8.80">
    <property type="entry name" value="Magnesium chelatase subunit I, C-Terminal domain"/>
    <property type="match status" value="1"/>
</dbReference>
<evidence type="ECO:0000313" key="5">
    <source>
        <dbReference type="EMBL" id="OSO94439.1"/>
    </source>
</evidence>
<protein>
    <submittedName>
        <fullName evidence="5">Magnesium chelatase</fullName>
    </submittedName>
</protein>
<feature type="domain" description="AAA+ ATPase" evidence="4">
    <location>
        <begin position="35"/>
        <end position="176"/>
    </location>
</feature>
<dbReference type="PIRSF" id="PIRSF002849">
    <property type="entry name" value="AAA_ATPase_chaperone_MoxR_prd"/>
    <property type="match status" value="1"/>
</dbReference>
<accession>A0A1X4GB93</accession>
<dbReference type="AlphaFoldDB" id="A0A1X4GB93"/>
<feature type="region of interest" description="Disordered" evidence="3">
    <location>
        <begin position="313"/>
        <end position="336"/>
    </location>
</feature>
<dbReference type="GO" id="GO:0005524">
    <property type="term" value="F:ATP binding"/>
    <property type="evidence" value="ECO:0007669"/>
    <property type="project" value="UniProtKB-KW"/>
</dbReference>
<dbReference type="GO" id="GO:0016887">
    <property type="term" value="F:ATP hydrolysis activity"/>
    <property type="evidence" value="ECO:0007669"/>
    <property type="project" value="InterPro"/>
</dbReference>
<evidence type="ECO:0000256" key="1">
    <source>
        <dbReference type="ARBA" id="ARBA00022741"/>
    </source>
</evidence>
<dbReference type="InterPro" id="IPR003593">
    <property type="entry name" value="AAA+_ATPase"/>
</dbReference>
<dbReference type="EMBL" id="NEDJ01000063">
    <property type="protein sequence ID" value="OSO94439.1"/>
    <property type="molecule type" value="Genomic_DNA"/>
</dbReference>
<keyword evidence="1" id="KW-0547">Nucleotide-binding</keyword>
<evidence type="ECO:0000256" key="2">
    <source>
        <dbReference type="ARBA" id="ARBA00022840"/>
    </source>
</evidence>
<dbReference type="SUPFAM" id="SSF52540">
    <property type="entry name" value="P-loop containing nucleoside triphosphate hydrolases"/>
    <property type="match status" value="1"/>
</dbReference>
<dbReference type="InterPro" id="IPR041628">
    <property type="entry name" value="ChlI/MoxR_AAA_lid"/>
</dbReference>
<dbReference type="RefSeq" id="WP_049933230.1">
    <property type="nucleotide sequence ID" value="NZ_ATXS01000031.1"/>
</dbReference>
<gene>
    <name evidence="5" type="ORF">B9H04_14275</name>
</gene>
<evidence type="ECO:0000313" key="6">
    <source>
        <dbReference type="Proteomes" id="UP000193587"/>
    </source>
</evidence>
<dbReference type="Gene3D" id="3.40.50.300">
    <property type="entry name" value="P-loop containing nucleotide triphosphate hydrolases"/>
    <property type="match status" value="1"/>
</dbReference>
<dbReference type="FunFam" id="3.40.50.300:FF:000640">
    <property type="entry name" value="MoxR family ATPase"/>
    <property type="match status" value="1"/>
</dbReference>
<name>A0A1X4GB93_HALEZ</name>